<accession>A0A495JVH0</accession>
<evidence type="ECO:0000259" key="1">
    <source>
        <dbReference type="Pfam" id="PF04486"/>
    </source>
</evidence>
<gene>
    <name evidence="2" type="ORF">BDK92_6740</name>
</gene>
<evidence type="ECO:0000313" key="3">
    <source>
        <dbReference type="Proteomes" id="UP000277671"/>
    </source>
</evidence>
<feature type="domain" description="SchA/CurD-like" evidence="1">
    <location>
        <begin position="5"/>
        <end position="116"/>
    </location>
</feature>
<dbReference type="EMBL" id="RBKT01000001">
    <property type="protein sequence ID" value="RKR92302.1"/>
    <property type="molecule type" value="Genomic_DNA"/>
</dbReference>
<sequence>MSSNWHALYYPLRPGSEEKVKELFRISGRPRFEIYGDDGRLVGRLLGTMAFVGREMAVRVIEVEGPLGLVAAHMSRQEAVREFERELHEHLTVPRDMATPQGARDFFRSASMECVLSRRHDQ</sequence>
<organism evidence="2 3">
    <name type="scientific">Micromonospora pisi</name>
    <dbReference type="NCBI Taxonomy" id="589240"/>
    <lineage>
        <taxon>Bacteria</taxon>
        <taxon>Bacillati</taxon>
        <taxon>Actinomycetota</taxon>
        <taxon>Actinomycetes</taxon>
        <taxon>Micromonosporales</taxon>
        <taxon>Micromonosporaceae</taxon>
        <taxon>Micromonospora</taxon>
    </lineage>
</organism>
<reference evidence="2 3" key="1">
    <citation type="submission" date="2018-10" db="EMBL/GenBank/DDBJ databases">
        <title>Sequencing the genomes of 1000 actinobacteria strains.</title>
        <authorList>
            <person name="Klenk H.-P."/>
        </authorList>
    </citation>
    <scope>NUCLEOTIDE SEQUENCE [LARGE SCALE GENOMIC DNA]</scope>
    <source>
        <strain evidence="2 3">DSM 45175</strain>
    </source>
</reference>
<proteinExistence type="predicted"/>
<comment type="caution">
    <text evidence="2">The sequence shown here is derived from an EMBL/GenBank/DDBJ whole genome shotgun (WGS) entry which is preliminary data.</text>
</comment>
<protein>
    <submittedName>
        <fullName evidence="2">SchA/CurD like domain-containing protein</fullName>
    </submittedName>
</protein>
<dbReference type="RefSeq" id="WP_121160321.1">
    <property type="nucleotide sequence ID" value="NZ_RBKT01000001.1"/>
</dbReference>
<dbReference type="OrthoDB" id="3853500at2"/>
<dbReference type="Pfam" id="PF04486">
    <property type="entry name" value="SchA_CurD"/>
    <property type="match status" value="1"/>
</dbReference>
<dbReference type="Proteomes" id="UP000277671">
    <property type="component" value="Unassembled WGS sequence"/>
</dbReference>
<dbReference type="InterPro" id="IPR007575">
    <property type="entry name" value="SchA_CurD-like"/>
</dbReference>
<dbReference type="AlphaFoldDB" id="A0A495JVH0"/>
<evidence type="ECO:0000313" key="2">
    <source>
        <dbReference type="EMBL" id="RKR92302.1"/>
    </source>
</evidence>
<keyword evidence="3" id="KW-1185">Reference proteome</keyword>
<name>A0A495JVH0_9ACTN</name>